<reference evidence="1 2" key="1">
    <citation type="journal article" date="2023" name="Plants (Basel)">
        <title>Bridging the Gap: Combining Genomics and Transcriptomics Approaches to Understand Stylosanthes scabra, an Orphan Legume from the Brazilian Caatinga.</title>
        <authorList>
            <person name="Ferreira-Neto J.R.C."/>
            <person name="da Silva M.D."/>
            <person name="Binneck E."/>
            <person name="de Melo N.F."/>
            <person name="da Silva R.H."/>
            <person name="de Melo A.L.T.M."/>
            <person name="Pandolfi V."/>
            <person name="Bustamante F.O."/>
            <person name="Brasileiro-Vidal A.C."/>
            <person name="Benko-Iseppon A.M."/>
        </authorList>
    </citation>
    <scope>NUCLEOTIDE SEQUENCE [LARGE SCALE GENOMIC DNA]</scope>
    <source>
        <tissue evidence="1">Leaves</tissue>
    </source>
</reference>
<dbReference type="Proteomes" id="UP001341840">
    <property type="component" value="Unassembled WGS sequence"/>
</dbReference>
<evidence type="ECO:0000313" key="2">
    <source>
        <dbReference type="Proteomes" id="UP001341840"/>
    </source>
</evidence>
<dbReference type="PANTHER" id="PTHR47347">
    <property type="entry name" value="GOLGIN CANDIDATE 5"/>
    <property type="match status" value="1"/>
</dbReference>
<proteinExistence type="predicted"/>
<dbReference type="PANTHER" id="PTHR47347:SF2">
    <property type="entry name" value="GOLGIN CANDIDATE 5"/>
    <property type="match status" value="1"/>
</dbReference>
<dbReference type="EMBL" id="JASCZI010121564">
    <property type="protein sequence ID" value="MED6162235.1"/>
    <property type="molecule type" value="Genomic_DNA"/>
</dbReference>
<evidence type="ECO:0000313" key="1">
    <source>
        <dbReference type="EMBL" id="MED6162235.1"/>
    </source>
</evidence>
<accession>A0ABU6UNX3</accession>
<name>A0ABU6UNX3_9FABA</name>
<organism evidence="1 2">
    <name type="scientific">Stylosanthes scabra</name>
    <dbReference type="NCBI Taxonomy" id="79078"/>
    <lineage>
        <taxon>Eukaryota</taxon>
        <taxon>Viridiplantae</taxon>
        <taxon>Streptophyta</taxon>
        <taxon>Embryophyta</taxon>
        <taxon>Tracheophyta</taxon>
        <taxon>Spermatophyta</taxon>
        <taxon>Magnoliopsida</taxon>
        <taxon>eudicotyledons</taxon>
        <taxon>Gunneridae</taxon>
        <taxon>Pentapetalae</taxon>
        <taxon>rosids</taxon>
        <taxon>fabids</taxon>
        <taxon>Fabales</taxon>
        <taxon>Fabaceae</taxon>
        <taxon>Papilionoideae</taxon>
        <taxon>50 kb inversion clade</taxon>
        <taxon>dalbergioids sensu lato</taxon>
        <taxon>Dalbergieae</taxon>
        <taxon>Pterocarpus clade</taxon>
        <taxon>Stylosanthes</taxon>
    </lineage>
</organism>
<keyword evidence="2" id="KW-1185">Reference proteome</keyword>
<gene>
    <name evidence="1" type="ORF">PIB30_068496</name>
</gene>
<protein>
    <submittedName>
        <fullName evidence="1">Uncharacterized protein</fullName>
    </submittedName>
</protein>
<comment type="caution">
    <text evidence="1">The sequence shown here is derived from an EMBL/GenBank/DDBJ whole genome shotgun (WGS) entry which is preliminary data.</text>
</comment>
<sequence>MPSGHLLQLLEPEIHINEDLMESLTLQEKREWFESSYSPVFETDPVTQQRKSNETEIETLREEYHQKVATLERRVYALTKERDTLPHEQNKKKVMQLLS</sequence>